<dbReference type="Pfam" id="PF14559">
    <property type="entry name" value="TPR_19"/>
    <property type="match status" value="1"/>
</dbReference>
<dbReference type="InterPro" id="IPR011990">
    <property type="entry name" value="TPR-like_helical_dom_sf"/>
</dbReference>
<feature type="repeat" description="TPR" evidence="1">
    <location>
        <begin position="156"/>
        <end position="189"/>
    </location>
</feature>
<dbReference type="PROSITE" id="PS50005">
    <property type="entry name" value="TPR"/>
    <property type="match status" value="1"/>
</dbReference>
<dbReference type="Proteomes" id="UP000887574">
    <property type="component" value="Unplaced"/>
</dbReference>
<keyword evidence="1" id="KW-0802">TPR repeat</keyword>
<dbReference type="SUPFAM" id="SSF48452">
    <property type="entry name" value="TPR-like"/>
    <property type="match status" value="1"/>
</dbReference>
<protein>
    <submittedName>
        <fullName evidence="3">Uncharacterized protein</fullName>
    </submittedName>
</protein>
<name>A0A915EWN3_9BILA</name>
<dbReference type="SMART" id="SM00028">
    <property type="entry name" value="TPR"/>
    <property type="match status" value="3"/>
</dbReference>
<reference evidence="3" key="1">
    <citation type="submission" date="2022-11" db="UniProtKB">
        <authorList>
            <consortium name="WormBaseParasite"/>
        </authorList>
    </citation>
    <scope>IDENTIFICATION</scope>
</reference>
<dbReference type="AlphaFoldDB" id="A0A915EWN3"/>
<dbReference type="PANTHER" id="PTHR46014">
    <property type="entry name" value="TETRATRICOPEPTIDE REPEAT PROTEIN 1"/>
    <property type="match status" value="1"/>
</dbReference>
<organism evidence="2 3">
    <name type="scientific">Ditylenchus dipsaci</name>
    <dbReference type="NCBI Taxonomy" id="166011"/>
    <lineage>
        <taxon>Eukaryota</taxon>
        <taxon>Metazoa</taxon>
        <taxon>Ecdysozoa</taxon>
        <taxon>Nematoda</taxon>
        <taxon>Chromadorea</taxon>
        <taxon>Rhabditida</taxon>
        <taxon>Tylenchina</taxon>
        <taxon>Tylenchomorpha</taxon>
        <taxon>Sphaerularioidea</taxon>
        <taxon>Anguinidae</taxon>
        <taxon>Anguininae</taxon>
        <taxon>Ditylenchus</taxon>
    </lineage>
</organism>
<evidence type="ECO:0000313" key="2">
    <source>
        <dbReference type="Proteomes" id="UP000887574"/>
    </source>
</evidence>
<dbReference type="WBParaSite" id="jg9810">
    <property type="protein sequence ID" value="jg9810"/>
    <property type="gene ID" value="jg9810"/>
</dbReference>
<sequence>MSVFYGLDHATGVFLTVENPKWPKNDVNASKEYNEVVKRIEAGETGGEEDEDMFNLYTGPCGMGIKVTLTTMAEFMRRYKVPEHHIQEFAQATNPDDHEAEYRRLLPIMQQVHSDMGDAEGLRQTGNQQFKDGCYSKAIESYTKSFLAETNNQKKAIVLSNRAQAYLNLENYQYALEDANKALTFDANNVKARYRKAVALINLSQFREAIVELQNLLERNPADSNTYNTLMQQAMTQLGH</sequence>
<dbReference type="Gene3D" id="1.25.40.10">
    <property type="entry name" value="Tetratricopeptide repeat domain"/>
    <property type="match status" value="1"/>
</dbReference>
<dbReference type="PANTHER" id="PTHR46014:SF1">
    <property type="entry name" value="TETRATRICOPEPTIDE REPEAT PROTEIN 1"/>
    <property type="match status" value="1"/>
</dbReference>
<evidence type="ECO:0000313" key="3">
    <source>
        <dbReference type="WBParaSite" id="jg9810"/>
    </source>
</evidence>
<accession>A0A915EWN3</accession>
<dbReference type="InterPro" id="IPR052769">
    <property type="entry name" value="TPR_domain_protein"/>
</dbReference>
<keyword evidence="2" id="KW-1185">Reference proteome</keyword>
<dbReference type="InterPro" id="IPR019734">
    <property type="entry name" value="TPR_rpt"/>
</dbReference>
<proteinExistence type="predicted"/>
<evidence type="ECO:0000256" key="1">
    <source>
        <dbReference type="PROSITE-ProRule" id="PRU00339"/>
    </source>
</evidence>